<dbReference type="InterPro" id="IPR050104">
    <property type="entry name" value="FMN-dep_NADH:Q_OxRdtase_AzoR1"/>
</dbReference>
<dbReference type="Proteomes" id="UP001165297">
    <property type="component" value="Unassembled WGS sequence"/>
</dbReference>
<evidence type="ECO:0000256" key="6">
    <source>
        <dbReference type="HAMAP-Rule" id="MF_01216"/>
    </source>
</evidence>
<gene>
    <name evidence="6" type="primary">azoR</name>
    <name evidence="8" type="ORF">LGH70_06040</name>
</gene>
<proteinExistence type="inferred from homology"/>
<comment type="function">
    <text evidence="6">Quinone reductase that provides resistance to thiol-specific stress caused by electrophilic quinones.</text>
</comment>
<accession>A0ABS8A9Q9</accession>
<dbReference type="PANTHER" id="PTHR43741:SF2">
    <property type="entry name" value="FMN-DEPENDENT NADH:QUINONE OXIDOREDUCTASE"/>
    <property type="match status" value="1"/>
</dbReference>
<evidence type="ECO:0000256" key="4">
    <source>
        <dbReference type="ARBA" id="ARBA00023027"/>
    </source>
</evidence>
<dbReference type="HAMAP" id="MF_01216">
    <property type="entry name" value="Azoreductase_type1"/>
    <property type="match status" value="1"/>
</dbReference>
<comment type="function">
    <text evidence="6">Also exhibits azoreductase activity. Catalyzes the reductive cleavage of the azo bond in aromatic azo compounds to the corresponding amines.</text>
</comment>
<dbReference type="EC" id="1.6.5.-" evidence="6"/>
<evidence type="ECO:0000256" key="3">
    <source>
        <dbReference type="ARBA" id="ARBA00023002"/>
    </source>
</evidence>
<evidence type="ECO:0000313" key="8">
    <source>
        <dbReference type="EMBL" id="MCB2377133.1"/>
    </source>
</evidence>
<dbReference type="SUPFAM" id="SSF52218">
    <property type="entry name" value="Flavoproteins"/>
    <property type="match status" value="1"/>
</dbReference>
<evidence type="ECO:0000313" key="9">
    <source>
        <dbReference type="Proteomes" id="UP001165297"/>
    </source>
</evidence>
<dbReference type="Pfam" id="PF02525">
    <property type="entry name" value="Flavodoxin_2"/>
    <property type="match status" value="1"/>
</dbReference>
<evidence type="ECO:0000256" key="5">
    <source>
        <dbReference type="ARBA" id="ARBA00048542"/>
    </source>
</evidence>
<evidence type="ECO:0000256" key="1">
    <source>
        <dbReference type="ARBA" id="ARBA00022630"/>
    </source>
</evidence>
<comment type="cofactor">
    <cofactor evidence="6">
        <name>FMN</name>
        <dbReference type="ChEBI" id="CHEBI:58210"/>
    </cofactor>
    <text evidence="6">Binds 1 FMN per subunit.</text>
</comment>
<keyword evidence="9" id="KW-1185">Reference proteome</keyword>
<feature type="binding site" evidence="6">
    <location>
        <position position="9"/>
    </location>
    <ligand>
        <name>FMN</name>
        <dbReference type="ChEBI" id="CHEBI:58210"/>
    </ligand>
</feature>
<comment type="similarity">
    <text evidence="6">Belongs to the azoreductase type 1 family.</text>
</comment>
<dbReference type="EC" id="1.7.1.17" evidence="6"/>
<comment type="catalytic activity">
    <reaction evidence="5">
        <text>N,N-dimethyl-1,4-phenylenediamine + anthranilate + 2 NAD(+) = 2-(4-dimethylaminophenyl)diazenylbenzoate + 2 NADH + 2 H(+)</text>
        <dbReference type="Rhea" id="RHEA:55872"/>
        <dbReference type="ChEBI" id="CHEBI:15378"/>
        <dbReference type="ChEBI" id="CHEBI:15783"/>
        <dbReference type="ChEBI" id="CHEBI:16567"/>
        <dbReference type="ChEBI" id="CHEBI:57540"/>
        <dbReference type="ChEBI" id="CHEBI:57945"/>
        <dbReference type="ChEBI" id="CHEBI:71579"/>
        <dbReference type="EC" id="1.7.1.17"/>
    </reaction>
    <physiologicalReaction direction="right-to-left" evidence="5">
        <dbReference type="Rhea" id="RHEA:55874"/>
    </physiologicalReaction>
</comment>
<comment type="caution">
    <text evidence="8">The sequence shown here is derived from an EMBL/GenBank/DDBJ whole genome shotgun (WGS) entry which is preliminary data.</text>
</comment>
<dbReference type="Gene3D" id="3.40.50.360">
    <property type="match status" value="1"/>
</dbReference>
<name>A0ABS8A9Q9_9BACT</name>
<comment type="catalytic activity">
    <reaction evidence="6">
        <text>2 a quinone + NADH + H(+) = 2 a 1,4-benzosemiquinone + NAD(+)</text>
        <dbReference type="Rhea" id="RHEA:65952"/>
        <dbReference type="ChEBI" id="CHEBI:15378"/>
        <dbReference type="ChEBI" id="CHEBI:57540"/>
        <dbReference type="ChEBI" id="CHEBI:57945"/>
        <dbReference type="ChEBI" id="CHEBI:132124"/>
        <dbReference type="ChEBI" id="CHEBI:134225"/>
    </reaction>
</comment>
<dbReference type="EMBL" id="JAJADQ010000002">
    <property type="protein sequence ID" value="MCB2377133.1"/>
    <property type="molecule type" value="Genomic_DNA"/>
</dbReference>
<feature type="domain" description="Flavodoxin-like fold" evidence="7">
    <location>
        <begin position="1"/>
        <end position="175"/>
    </location>
</feature>
<reference evidence="8" key="1">
    <citation type="submission" date="2021-10" db="EMBL/GenBank/DDBJ databases">
        <authorList>
            <person name="Dean J.D."/>
            <person name="Kim M.K."/>
            <person name="Newey C.N."/>
            <person name="Stoker T.S."/>
            <person name="Thompson D.W."/>
            <person name="Grose J.H."/>
        </authorList>
    </citation>
    <scope>NUCLEOTIDE SEQUENCE</scope>
    <source>
        <strain evidence="8">BT635</strain>
    </source>
</reference>
<keyword evidence="3 6" id="KW-0560">Oxidoreductase</keyword>
<dbReference type="InterPro" id="IPR029039">
    <property type="entry name" value="Flavoprotein-like_sf"/>
</dbReference>
<protein>
    <recommendedName>
        <fullName evidence="6">FMN dependent NADH:quinone oxidoreductase</fullName>
        <ecNumber evidence="6">1.6.5.-</ecNumber>
    </recommendedName>
    <alternativeName>
        <fullName evidence="6">Azo-dye reductase</fullName>
    </alternativeName>
    <alternativeName>
        <fullName evidence="6">FMN-dependent NADH-azo compound oxidoreductase</fullName>
    </alternativeName>
    <alternativeName>
        <fullName evidence="6">FMN-dependent NADH-azoreductase</fullName>
        <ecNumber evidence="6">1.7.1.17</ecNumber>
    </alternativeName>
</protein>
<sequence length="197" mass="21128">MNVLVVNSSGRTDQSVSRKLVAELVAELVAQHPGLRIAYRDVAAGIPCVDDVMISGLYIPQEQRTAEQRQALRLSDQLVGEVQAADILVIGAPIYNFGIPAALKAWFDQIVRAGLTFAFLENGYTGLLHGKKVYLVVTSGAVEIGSSLDHATPYLRLLLGFIGLTDVEIISAAQLSLFGELPIGAAEDVIRHIHALA</sequence>
<keyword evidence="2 6" id="KW-0288">FMN</keyword>
<dbReference type="InterPro" id="IPR023048">
    <property type="entry name" value="NADH:quinone_OxRdtase_FMN_depd"/>
</dbReference>
<keyword evidence="4 6" id="KW-0520">NAD</keyword>
<comment type="caution">
    <text evidence="6">Lacks conserved residue(s) required for the propagation of feature annotation.</text>
</comment>
<evidence type="ECO:0000259" key="7">
    <source>
        <dbReference type="Pfam" id="PF02525"/>
    </source>
</evidence>
<keyword evidence="1 6" id="KW-0285">Flavoprotein</keyword>
<evidence type="ECO:0000256" key="2">
    <source>
        <dbReference type="ARBA" id="ARBA00022643"/>
    </source>
</evidence>
<feature type="binding site" evidence="6">
    <location>
        <begin position="15"/>
        <end position="17"/>
    </location>
    <ligand>
        <name>FMN</name>
        <dbReference type="ChEBI" id="CHEBI:58210"/>
    </ligand>
</feature>
<dbReference type="PANTHER" id="PTHR43741">
    <property type="entry name" value="FMN-DEPENDENT NADH-AZOREDUCTASE 1"/>
    <property type="match status" value="1"/>
</dbReference>
<dbReference type="InterPro" id="IPR003680">
    <property type="entry name" value="Flavodoxin_fold"/>
</dbReference>
<comment type="subunit">
    <text evidence="6">Homodimer.</text>
</comment>
<organism evidence="8 9">
    <name type="scientific">Hymenobacter nitidus</name>
    <dbReference type="NCBI Taxonomy" id="2880929"/>
    <lineage>
        <taxon>Bacteria</taxon>
        <taxon>Pseudomonadati</taxon>
        <taxon>Bacteroidota</taxon>
        <taxon>Cytophagia</taxon>
        <taxon>Cytophagales</taxon>
        <taxon>Hymenobacteraceae</taxon>
        <taxon>Hymenobacter</taxon>
    </lineage>
</organism>
<dbReference type="RefSeq" id="WP_226183656.1">
    <property type="nucleotide sequence ID" value="NZ_JAJADQ010000002.1"/>
</dbReference>